<protein>
    <submittedName>
        <fullName evidence="2">Uncharacterized protein</fullName>
    </submittedName>
</protein>
<proteinExistence type="predicted"/>
<dbReference type="EMBL" id="MT141522">
    <property type="protein sequence ID" value="QJA64561.1"/>
    <property type="molecule type" value="Genomic_DNA"/>
</dbReference>
<evidence type="ECO:0000313" key="2">
    <source>
        <dbReference type="EMBL" id="QJA64561.1"/>
    </source>
</evidence>
<accession>A0A6M3J5Y9</accession>
<gene>
    <name evidence="2" type="ORF">MM415B00488_0009</name>
</gene>
<reference evidence="2" key="1">
    <citation type="submission" date="2020-03" db="EMBL/GenBank/DDBJ databases">
        <title>The deep terrestrial virosphere.</title>
        <authorList>
            <person name="Holmfeldt K."/>
            <person name="Nilsson E."/>
            <person name="Simone D."/>
            <person name="Lopez-Fernandez M."/>
            <person name="Wu X."/>
            <person name="de Brujin I."/>
            <person name="Lundin D."/>
            <person name="Andersson A."/>
            <person name="Bertilsson S."/>
            <person name="Dopson M."/>
        </authorList>
    </citation>
    <scope>NUCLEOTIDE SEQUENCE</scope>
    <source>
        <strain evidence="2">MM415B00488</strain>
    </source>
</reference>
<organism evidence="2">
    <name type="scientific">viral metagenome</name>
    <dbReference type="NCBI Taxonomy" id="1070528"/>
    <lineage>
        <taxon>unclassified sequences</taxon>
        <taxon>metagenomes</taxon>
        <taxon>organismal metagenomes</taxon>
    </lineage>
</organism>
<name>A0A6M3J5Y9_9ZZZZ</name>
<sequence>MASLFGEGDPSKPVPQAYKQAPTPAPGTVLAEEEARKRLEWQQYSEAAKQAGLEGVEFAEGGRTAAWGQGQLGLGAAQQQQHAAAVRGGALGARMGMYAGAAQAGDVTQQAAVGRAQEVSRARQAYLETQQQAAEDWITQARTKALAEAQALGHSEWFANWQAQQQAQRAAETKAAWGEAIGAMGGAAQKGAEYWEAQDEADAQAAAASDRRLKRSTRAASGAEQDAVIAALQRRIAALEGGQ</sequence>
<evidence type="ECO:0000256" key="1">
    <source>
        <dbReference type="SAM" id="MobiDB-lite"/>
    </source>
</evidence>
<dbReference type="AlphaFoldDB" id="A0A6M3J5Y9"/>
<feature type="region of interest" description="Disordered" evidence="1">
    <location>
        <begin position="1"/>
        <end position="28"/>
    </location>
</feature>